<keyword evidence="3" id="KW-0234">DNA repair</keyword>
<evidence type="ECO:0000256" key="2">
    <source>
        <dbReference type="ARBA" id="ARBA00022763"/>
    </source>
</evidence>
<organism evidence="5 6">
    <name type="scientific">Datura stramonium</name>
    <name type="common">Jimsonweed</name>
    <name type="synonym">Common thornapple</name>
    <dbReference type="NCBI Taxonomy" id="4076"/>
    <lineage>
        <taxon>Eukaryota</taxon>
        <taxon>Viridiplantae</taxon>
        <taxon>Streptophyta</taxon>
        <taxon>Embryophyta</taxon>
        <taxon>Tracheophyta</taxon>
        <taxon>Spermatophyta</taxon>
        <taxon>Magnoliopsida</taxon>
        <taxon>eudicotyledons</taxon>
        <taxon>Gunneridae</taxon>
        <taxon>Pentapetalae</taxon>
        <taxon>asterids</taxon>
        <taxon>lamiids</taxon>
        <taxon>Solanales</taxon>
        <taxon>Solanaceae</taxon>
        <taxon>Solanoideae</taxon>
        <taxon>Datureae</taxon>
        <taxon>Datura</taxon>
    </lineage>
</organism>
<accession>A0ABS8UWK3</accession>
<comment type="caution">
    <text evidence="5">The sequence shown here is derived from an EMBL/GenBank/DDBJ whole genome shotgun (WGS) entry which is preliminary data.</text>
</comment>
<dbReference type="Proteomes" id="UP000823775">
    <property type="component" value="Unassembled WGS sequence"/>
</dbReference>
<evidence type="ECO:0000256" key="4">
    <source>
        <dbReference type="ARBA" id="ARBA00023242"/>
    </source>
</evidence>
<dbReference type="PANTHER" id="PTHR12663:SF56">
    <property type="entry name" value="TUDOR DOMAIN-CONTAINING PROTEIN"/>
    <property type="match status" value="1"/>
</dbReference>
<dbReference type="EMBL" id="JACEIK010002809">
    <property type="protein sequence ID" value="MCD9638969.1"/>
    <property type="molecule type" value="Genomic_DNA"/>
</dbReference>
<dbReference type="InterPro" id="IPR039776">
    <property type="entry name" value="Pds5"/>
</dbReference>
<evidence type="ECO:0000313" key="6">
    <source>
        <dbReference type="Proteomes" id="UP000823775"/>
    </source>
</evidence>
<evidence type="ECO:0000256" key="3">
    <source>
        <dbReference type="ARBA" id="ARBA00023204"/>
    </source>
</evidence>
<name>A0ABS8UWK3_DATST</name>
<reference evidence="5 6" key="1">
    <citation type="journal article" date="2021" name="BMC Genomics">
        <title>Datura genome reveals duplications of psychoactive alkaloid biosynthetic genes and high mutation rate following tissue culture.</title>
        <authorList>
            <person name="Rajewski A."/>
            <person name="Carter-House D."/>
            <person name="Stajich J."/>
            <person name="Litt A."/>
        </authorList>
    </citation>
    <scope>NUCLEOTIDE SEQUENCE [LARGE SCALE GENOMIC DNA]</scope>
    <source>
        <strain evidence="5">AR-01</strain>
    </source>
</reference>
<comment type="subcellular location">
    <subcellularLocation>
        <location evidence="1">Nucleus</location>
    </subcellularLocation>
</comment>
<gene>
    <name evidence="5" type="ORF">HAX54_023192</name>
</gene>
<dbReference type="PANTHER" id="PTHR12663">
    <property type="entry name" value="ANDROGEN INDUCED INHIBITOR OF PROLIFERATION AS3 / PDS5-RELATED"/>
    <property type="match status" value="1"/>
</dbReference>
<proteinExistence type="predicted"/>
<dbReference type="Pfam" id="PF20168">
    <property type="entry name" value="PDS5"/>
    <property type="match status" value="1"/>
</dbReference>
<evidence type="ECO:0000256" key="1">
    <source>
        <dbReference type="ARBA" id="ARBA00004123"/>
    </source>
</evidence>
<keyword evidence="4" id="KW-0539">Nucleus</keyword>
<evidence type="ECO:0000313" key="5">
    <source>
        <dbReference type="EMBL" id="MCD9638969.1"/>
    </source>
</evidence>
<protein>
    <submittedName>
        <fullName evidence="5">Uncharacterized protein</fullName>
    </submittedName>
</protein>
<keyword evidence="6" id="KW-1185">Reference proteome</keyword>
<keyword evidence="2" id="KW-0227">DNA damage</keyword>
<sequence>MAASCSCAVVGRRAQGLWDEAHESSLPIDELLNLLDKVESLLKMICQHPSDSTRTALQPVMKALIRNEILRHTNEDVKVSVVSCITELSRITAPKYPYMRS</sequence>